<protein>
    <submittedName>
        <fullName evidence="3">Uncharacterized protein</fullName>
    </submittedName>
</protein>
<organism evidence="3 4">
    <name type="scientific">Fusarium redolens</name>
    <dbReference type="NCBI Taxonomy" id="48865"/>
    <lineage>
        <taxon>Eukaryota</taxon>
        <taxon>Fungi</taxon>
        <taxon>Dikarya</taxon>
        <taxon>Ascomycota</taxon>
        <taxon>Pezizomycotina</taxon>
        <taxon>Sordariomycetes</taxon>
        <taxon>Hypocreomycetidae</taxon>
        <taxon>Hypocreales</taxon>
        <taxon>Nectriaceae</taxon>
        <taxon>Fusarium</taxon>
        <taxon>Fusarium redolens species complex</taxon>
    </lineage>
</organism>
<dbReference type="GeneID" id="70229701"/>
<feature type="transmembrane region" description="Helical" evidence="2">
    <location>
        <begin position="216"/>
        <end position="234"/>
    </location>
</feature>
<dbReference type="Proteomes" id="UP000720189">
    <property type="component" value="Unassembled WGS sequence"/>
</dbReference>
<evidence type="ECO:0000313" key="3">
    <source>
        <dbReference type="EMBL" id="KAH7244367.1"/>
    </source>
</evidence>
<evidence type="ECO:0000256" key="2">
    <source>
        <dbReference type="SAM" id="Phobius"/>
    </source>
</evidence>
<feature type="transmembrane region" description="Helical" evidence="2">
    <location>
        <begin position="167"/>
        <end position="196"/>
    </location>
</feature>
<feature type="transmembrane region" description="Helical" evidence="2">
    <location>
        <begin position="254"/>
        <end position="275"/>
    </location>
</feature>
<comment type="caution">
    <text evidence="3">The sequence shown here is derived from an EMBL/GenBank/DDBJ whole genome shotgun (WGS) entry which is preliminary data.</text>
</comment>
<dbReference type="RefSeq" id="XP_046047590.1">
    <property type="nucleotide sequence ID" value="XM_046199747.1"/>
</dbReference>
<evidence type="ECO:0000313" key="4">
    <source>
        <dbReference type="Proteomes" id="UP000720189"/>
    </source>
</evidence>
<feature type="transmembrane region" description="Helical" evidence="2">
    <location>
        <begin position="47"/>
        <end position="70"/>
    </location>
</feature>
<reference evidence="3" key="1">
    <citation type="journal article" date="2021" name="Nat. Commun.">
        <title>Genetic determinants of endophytism in the Arabidopsis root mycobiome.</title>
        <authorList>
            <person name="Mesny F."/>
            <person name="Miyauchi S."/>
            <person name="Thiergart T."/>
            <person name="Pickel B."/>
            <person name="Atanasova L."/>
            <person name="Karlsson M."/>
            <person name="Huettel B."/>
            <person name="Barry K.W."/>
            <person name="Haridas S."/>
            <person name="Chen C."/>
            <person name="Bauer D."/>
            <person name="Andreopoulos W."/>
            <person name="Pangilinan J."/>
            <person name="LaButti K."/>
            <person name="Riley R."/>
            <person name="Lipzen A."/>
            <person name="Clum A."/>
            <person name="Drula E."/>
            <person name="Henrissat B."/>
            <person name="Kohler A."/>
            <person name="Grigoriev I.V."/>
            <person name="Martin F.M."/>
            <person name="Hacquard S."/>
        </authorList>
    </citation>
    <scope>NUCLEOTIDE SEQUENCE</scope>
    <source>
        <strain evidence="3">MPI-CAGE-AT-0023</strain>
    </source>
</reference>
<gene>
    <name evidence="3" type="ORF">BKA55DRAFT_692174</name>
</gene>
<dbReference type="AlphaFoldDB" id="A0A9P9GTB6"/>
<feature type="transmembrane region" description="Helical" evidence="2">
    <location>
        <begin position="76"/>
        <end position="99"/>
    </location>
</feature>
<evidence type="ECO:0000256" key="1">
    <source>
        <dbReference type="SAM" id="MobiDB-lite"/>
    </source>
</evidence>
<proteinExistence type="predicted"/>
<dbReference type="EMBL" id="JAGMUX010000011">
    <property type="protein sequence ID" value="KAH7244367.1"/>
    <property type="molecule type" value="Genomic_DNA"/>
</dbReference>
<keyword evidence="4" id="KW-1185">Reference proteome</keyword>
<keyword evidence="2" id="KW-1133">Transmembrane helix</keyword>
<keyword evidence="2" id="KW-0472">Membrane</keyword>
<feature type="compositionally biased region" description="Low complexity" evidence="1">
    <location>
        <begin position="287"/>
        <end position="303"/>
    </location>
</feature>
<accession>A0A9P9GTB6</accession>
<dbReference type="OrthoDB" id="1806at2759"/>
<sequence length="375" mass="43358">MDARSEPLCSLTGRSDVYGVGIRAAFYAQWLGSLLIEYLSEENLADLRFISIFSSAAASISLVIGVAYNSLQPLDIYFLLLLVMGCFLFQMPLHIWRIVTRCQAHLDPFQLSKESHGHFYHLMTLTVLTANVSMGTWYFTYFLPHLDRGCRDVIFLLGKVNLESRGYIIAGSIFFIGILVSIGGFILLNTCCTPIIKSSSRNRRTRSRNIWRLRKLRAISGFIIFTLLVLSIELPNQWNHIQDVYDFTTVTQLLPLMLTIGIFLRSWAMYASGANDSSEERRRRRTTSTSSSSTSTSTSTTSSGDSSQVVRYYYTYPFSYYDEEDPYYDYDDYYDYYNDYNDYYNNNYNYYNYSNTSGDDQAQIQWPQGVHFSRW</sequence>
<feature type="region of interest" description="Disordered" evidence="1">
    <location>
        <begin position="278"/>
        <end position="305"/>
    </location>
</feature>
<name>A0A9P9GTB6_FUSRE</name>
<keyword evidence="2" id="KW-0812">Transmembrane</keyword>
<feature type="transmembrane region" description="Helical" evidence="2">
    <location>
        <begin position="119"/>
        <end position="139"/>
    </location>
</feature>